<evidence type="ECO:0000256" key="1">
    <source>
        <dbReference type="ARBA" id="ARBA00006432"/>
    </source>
</evidence>
<dbReference type="PROSITE" id="PS00455">
    <property type="entry name" value="AMP_BINDING"/>
    <property type="match status" value="1"/>
</dbReference>
<dbReference type="PANTHER" id="PTHR43201">
    <property type="entry name" value="ACYL-COA SYNTHETASE"/>
    <property type="match status" value="1"/>
</dbReference>
<dbReference type="GO" id="GO:0031956">
    <property type="term" value="F:medium-chain fatty acid-CoA ligase activity"/>
    <property type="evidence" value="ECO:0007669"/>
    <property type="project" value="TreeGrafter"/>
</dbReference>
<gene>
    <name evidence="5" type="ORF">ENQ20_18995</name>
</gene>
<evidence type="ECO:0000313" key="5">
    <source>
        <dbReference type="EMBL" id="HDX33549.1"/>
    </source>
</evidence>
<feature type="domain" description="AMP-binding enzyme C-terminal" evidence="4">
    <location>
        <begin position="424"/>
        <end position="499"/>
    </location>
</feature>
<name>A0A7C1K1L8_9CHLR</name>
<dbReference type="Pfam" id="PF13193">
    <property type="entry name" value="AMP-binding_C"/>
    <property type="match status" value="1"/>
</dbReference>
<evidence type="ECO:0000256" key="2">
    <source>
        <dbReference type="ARBA" id="ARBA00022598"/>
    </source>
</evidence>
<evidence type="ECO:0008006" key="6">
    <source>
        <dbReference type="Google" id="ProtNLM"/>
    </source>
</evidence>
<comment type="similarity">
    <text evidence="1">Belongs to the ATP-dependent AMP-binding enzyme family.</text>
</comment>
<protein>
    <recommendedName>
        <fullName evidence="6">Long-chain-fatty-acid--CoA ligase</fullName>
    </recommendedName>
</protein>
<dbReference type="SUPFAM" id="SSF56801">
    <property type="entry name" value="Acetyl-CoA synthetase-like"/>
    <property type="match status" value="1"/>
</dbReference>
<organism evidence="5">
    <name type="scientific">Caldilinea aerophila</name>
    <dbReference type="NCBI Taxonomy" id="133453"/>
    <lineage>
        <taxon>Bacteria</taxon>
        <taxon>Bacillati</taxon>
        <taxon>Chloroflexota</taxon>
        <taxon>Caldilineae</taxon>
        <taxon>Caldilineales</taxon>
        <taxon>Caldilineaceae</taxon>
        <taxon>Caldilinea</taxon>
    </lineage>
</organism>
<dbReference type="PANTHER" id="PTHR43201:SF8">
    <property type="entry name" value="ACYL-COA SYNTHETASE FAMILY MEMBER 3"/>
    <property type="match status" value="1"/>
</dbReference>
<dbReference type="InterPro" id="IPR000873">
    <property type="entry name" value="AMP-dep_synth/lig_dom"/>
</dbReference>
<comment type="caution">
    <text evidence="5">The sequence shown here is derived from an EMBL/GenBank/DDBJ whole genome shotgun (WGS) entry which is preliminary data.</text>
</comment>
<dbReference type="Pfam" id="PF00501">
    <property type="entry name" value="AMP-binding"/>
    <property type="match status" value="1"/>
</dbReference>
<sequence>MMFLDTLHAFCLAQPERIAIELIDDPAKPPQIVHYGELEATVLRTMAMLRQKGVQPGDRVAIQLTKGLPFIYLHLATMRLGAISLPLNPAYTLHELLYFLQDAEAKLFFTDALSPNAIQELAAQAPSVQEIIVWEKGMGNAFERLIMPHREVDAAAIPLPSDPDATCLMIYTSGTTGWPKGAELTHRNLTANLNSLHEAWEWQNDDVLLHVLPLFHVHGLIVALHGALNAGATTMLLPRFEPLQTLELLVRRPCTVFMGVPTIHRRLVEAPGAERYTLQHMRLVTSGSDRLPDDLFYRFEKQFGVQLLERYGMSEAGMILSNPLHGERRVGSVGLPLPGVEVRIADPETSAPLSDGQVGEVQVRGENVCKGYWRQPEKTAAAFTPDGWLRTGDLGLREPDGYFTLKGRAKDLIISGGYNVYPSEVERVLNEHPAVEASAVIGCPDAEWGERVIAIVELRSGVRAEPEEIMQFCRERLAPYKAPRQVLFTAPLPRNALGKVQKSTLRNACCQPSD</sequence>
<dbReference type="AlphaFoldDB" id="A0A7C1K1L8"/>
<dbReference type="InterPro" id="IPR020845">
    <property type="entry name" value="AMP-binding_CS"/>
</dbReference>
<evidence type="ECO:0000259" key="4">
    <source>
        <dbReference type="Pfam" id="PF13193"/>
    </source>
</evidence>
<dbReference type="InterPro" id="IPR025110">
    <property type="entry name" value="AMP-bd_C"/>
</dbReference>
<dbReference type="FunFam" id="3.30.300.30:FF:000008">
    <property type="entry name" value="2,3-dihydroxybenzoate-AMP ligase"/>
    <property type="match status" value="1"/>
</dbReference>
<reference evidence="5" key="1">
    <citation type="journal article" date="2020" name="mSystems">
        <title>Genome- and Community-Level Interaction Insights into Carbon Utilization and Element Cycling Functions of Hydrothermarchaeota in Hydrothermal Sediment.</title>
        <authorList>
            <person name="Zhou Z."/>
            <person name="Liu Y."/>
            <person name="Xu W."/>
            <person name="Pan J."/>
            <person name="Luo Z.H."/>
            <person name="Li M."/>
        </authorList>
    </citation>
    <scope>NUCLEOTIDE SEQUENCE [LARGE SCALE GENOMIC DNA]</scope>
    <source>
        <strain evidence="5">SpSt-289</strain>
    </source>
</reference>
<dbReference type="InterPro" id="IPR042099">
    <property type="entry name" value="ANL_N_sf"/>
</dbReference>
<proteinExistence type="inferred from homology"/>
<dbReference type="Gene3D" id="3.40.50.12780">
    <property type="entry name" value="N-terminal domain of ligase-like"/>
    <property type="match status" value="1"/>
</dbReference>
<accession>A0A7C1K1L8</accession>
<dbReference type="GO" id="GO:0006631">
    <property type="term" value="P:fatty acid metabolic process"/>
    <property type="evidence" value="ECO:0007669"/>
    <property type="project" value="TreeGrafter"/>
</dbReference>
<dbReference type="CDD" id="cd05941">
    <property type="entry name" value="MCS"/>
    <property type="match status" value="1"/>
</dbReference>
<feature type="domain" description="AMP-dependent synthetase/ligase" evidence="3">
    <location>
        <begin position="13"/>
        <end position="373"/>
    </location>
</feature>
<dbReference type="Gene3D" id="3.30.300.30">
    <property type="match status" value="1"/>
</dbReference>
<dbReference type="InterPro" id="IPR045851">
    <property type="entry name" value="AMP-bd_C_sf"/>
</dbReference>
<dbReference type="EMBL" id="DSMG01000194">
    <property type="protein sequence ID" value="HDX33549.1"/>
    <property type="molecule type" value="Genomic_DNA"/>
</dbReference>
<evidence type="ECO:0000259" key="3">
    <source>
        <dbReference type="Pfam" id="PF00501"/>
    </source>
</evidence>
<keyword evidence="2" id="KW-0436">Ligase</keyword>